<feature type="domain" description="Coiled-coil" evidence="5">
    <location>
        <begin position="130"/>
        <end position="205"/>
    </location>
</feature>
<evidence type="ECO:0000256" key="4">
    <source>
        <dbReference type="SAM" id="MobiDB-lite"/>
    </source>
</evidence>
<name>A0A7R8ZZS4_9CRUS</name>
<comment type="subcellular location">
    <subcellularLocation>
        <location evidence="1">Midbody</location>
    </subcellularLocation>
</comment>
<reference evidence="6" key="1">
    <citation type="submission" date="2020-11" db="EMBL/GenBank/DDBJ databases">
        <authorList>
            <person name="Tran Van P."/>
        </authorList>
    </citation>
    <scope>NUCLEOTIDE SEQUENCE</scope>
</reference>
<organism evidence="6">
    <name type="scientific">Darwinula stevensoni</name>
    <dbReference type="NCBI Taxonomy" id="69355"/>
    <lineage>
        <taxon>Eukaryota</taxon>
        <taxon>Metazoa</taxon>
        <taxon>Ecdysozoa</taxon>
        <taxon>Arthropoda</taxon>
        <taxon>Crustacea</taxon>
        <taxon>Oligostraca</taxon>
        <taxon>Ostracoda</taxon>
        <taxon>Podocopa</taxon>
        <taxon>Podocopida</taxon>
        <taxon>Darwinulocopina</taxon>
        <taxon>Darwinuloidea</taxon>
        <taxon>Darwinulidae</taxon>
        <taxon>Darwinula</taxon>
    </lineage>
</organism>
<dbReference type="AlphaFoldDB" id="A0A7R8ZZS4"/>
<dbReference type="PANTHER" id="PTHR21680:SF0">
    <property type="entry name" value="COILED-COIL DOMAIN-CONTAINING PROTEIN 124"/>
    <property type="match status" value="1"/>
</dbReference>
<evidence type="ECO:0000313" key="7">
    <source>
        <dbReference type="Proteomes" id="UP000677054"/>
    </source>
</evidence>
<dbReference type="Pfam" id="PF06244">
    <property type="entry name" value="Ccdc124"/>
    <property type="match status" value="1"/>
</dbReference>
<dbReference type="OrthoDB" id="76412at2759"/>
<feature type="region of interest" description="Disordered" evidence="4">
    <location>
        <begin position="1"/>
        <end position="68"/>
    </location>
</feature>
<dbReference type="InterPro" id="IPR010422">
    <property type="entry name" value="Ccdc124/Oxs1"/>
</dbReference>
<protein>
    <recommendedName>
        <fullName evidence="5">Coiled-coil domain-containing protein</fullName>
    </recommendedName>
</protein>
<gene>
    <name evidence="6" type="ORF">DSTB1V02_LOCUS2353</name>
</gene>
<evidence type="ECO:0000256" key="2">
    <source>
        <dbReference type="ARBA" id="ARBA00008296"/>
    </source>
</evidence>
<feature type="compositionally biased region" description="Basic and acidic residues" evidence="4">
    <location>
        <begin position="17"/>
        <end position="34"/>
    </location>
</feature>
<feature type="compositionally biased region" description="Basic and acidic residues" evidence="4">
    <location>
        <begin position="52"/>
        <end position="68"/>
    </location>
</feature>
<dbReference type="EMBL" id="LR899776">
    <property type="protein sequence ID" value="CAD7242387.1"/>
    <property type="molecule type" value="Genomic_DNA"/>
</dbReference>
<proteinExistence type="inferred from homology"/>
<dbReference type="InterPro" id="IPR054414">
    <property type="entry name" value="Ccdc124/Oxs1_C"/>
</dbReference>
<dbReference type="Proteomes" id="UP000677054">
    <property type="component" value="Unassembled WGS sequence"/>
</dbReference>
<evidence type="ECO:0000256" key="1">
    <source>
        <dbReference type="ARBA" id="ARBA00004214"/>
    </source>
</evidence>
<dbReference type="GO" id="GO:0005634">
    <property type="term" value="C:nucleus"/>
    <property type="evidence" value="ECO:0007669"/>
    <property type="project" value="TreeGrafter"/>
</dbReference>
<dbReference type="GO" id="GO:0006366">
    <property type="term" value="P:transcription by RNA polymerase II"/>
    <property type="evidence" value="ECO:0007669"/>
    <property type="project" value="TreeGrafter"/>
</dbReference>
<dbReference type="PANTHER" id="PTHR21680">
    <property type="entry name" value="COILED-COIL DOMAIN-CONTAINING PROTEIN 124"/>
    <property type="match status" value="1"/>
</dbReference>
<evidence type="ECO:0000256" key="3">
    <source>
        <dbReference type="ARBA" id="ARBA00023054"/>
    </source>
</evidence>
<comment type="similarity">
    <text evidence="2">Belongs to the CCDC124 family.</text>
</comment>
<keyword evidence="7" id="KW-1185">Reference proteome</keyword>
<dbReference type="GO" id="GO:0003713">
    <property type="term" value="F:transcription coactivator activity"/>
    <property type="evidence" value="ECO:0007669"/>
    <property type="project" value="TreeGrafter"/>
</dbReference>
<keyword evidence="3" id="KW-0175">Coiled coil</keyword>
<sequence>MPKKWVGENSKAAVAKARKEATRQEELQRKKQAEEDALWEDDDKNAQRKQQRKEEREKKRLEQLEKKTQAKAMLEEEVASIDTRPTSAVKLSRAQIQAMQEEQRKKEEGHKKVVTHLDTPIEENLNLLSTGESARTVDEAITILSGKEEEAGDRHPERRMKAAFAAYEEKNLPRLKAENPNMRLSQLKQLLKKDWLKSPENPMNQMRMAYNAKP</sequence>
<accession>A0A7R8ZZS4</accession>
<dbReference type="GO" id="GO:0030496">
    <property type="term" value="C:midbody"/>
    <property type="evidence" value="ECO:0007669"/>
    <property type="project" value="UniProtKB-SubCell"/>
</dbReference>
<feature type="region of interest" description="Disordered" evidence="4">
    <location>
        <begin position="195"/>
        <end position="214"/>
    </location>
</feature>
<dbReference type="EMBL" id="CAJPEV010000259">
    <property type="protein sequence ID" value="CAG0883104.1"/>
    <property type="molecule type" value="Genomic_DNA"/>
</dbReference>
<evidence type="ECO:0000259" key="5">
    <source>
        <dbReference type="Pfam" id="PF06244"/>
    </source>
</evidence>
<evidence type="ECO:0000313" key="6">
    <source>
        <dbReference type="EMBL" id="CAD7242387.1"/>
    </source>
</evidence>